<evidence type="ECO:0000256" key="2">
    <source>
        <dbReference type="SAM" id="SignalP"/>
    </source>
</evidence>
<reference evidence="4" key="1">
    <citation type="journal article" date="2019" name="Int. J. Syst. Evol. Microbiol.">
        <title>The Global Catalogue of Microorganisms (GCM) 10K type strain sequencing project: providing services to taxonomists for standard genome sequencing and annotation.</title>
        <authorList>
            <consortium name="The Broad Institute Genomics Platform"/>
            <consortium name="The Broad Institute Genome Sequencing Center for Infectious Disease"/>
            <person name="Wu L."/>
            <person name="Ma J."/>
        </authorList>
    </citation>
    <scope>NUCLEOTIDE SEQUENCE [LARGE SCALE GENOMIC DNA]</scope>
    <source>
        <strain evidence="4">JCM 16703</strain>
    </source>
</reference>
<dbReference type="Proteomes" id="UP001501495">
    <property type="component" value="Unassembled WGS sequence"/>
</dbReference>
<dbReference type="RefSeq" id="WP_344732354.1">
    <property type="nucleotide sequence ID" value="NZ_BAAAZH010000010.1"/>
</dbReference>
<sequence length="490" mass="50713">MPLRRTALAVLLPLLALPAVAIPSLAPALAGPGTADRWTAAPAMPANRYAGPDGTSSMHGDAGASDTTPFAGPGAGAVLGQPVVLGSVCPTILAGSDAMPIALCTEYVDRAPTVNLLDPQTLLPLARLHLSAGALLGGVYAYVDDRDRLVTVDGGTGDVVRIAHTQDGPLGTWQLAIDDRFPTAPAFRKACGSTTCDAIATVSPGYDGRIWFATSAGRAGYVAPRTKRVVLRTLGAPGTSKATEKVFNSIATGPEGAAVTTDHALYLVRATRTGAIRVVWRRAYDRGPARKPGQLSYGSGATPTYFGPRTGHEYVAITDNAAPREHLLVYRSDTGRLACSAPLFAKGASGTENSPIGIGGSVFVASTYGYPYPAGTDGTPSEPASADFTGGMQRVDLTRDGCRTVWRTDVASSAVPRFSRAEQVIYTVTRDANQVYRLVRISPDTGAELSSLTLGAGPASDTLQMVGTILPGGTLLQGTIVGYTAMRPGS</sequence>
<dbReference type="EMBL" id="BAAAZH010000010">
    <property type="protein sequence ID" value="GAA4114102.1"/>
    <property type="molecule type" value="Genomic_DNA"/>
</dbReference>
<name>A0ABP7XF93_9ACTN</name>
<evidence type="ECO:0000313" key="4">
    <source>
        <dbReference type="Proteomes" id="UP001501495"/>
    </source>
</evidence>
<feature type="signal peptide" evidence="2">
    <location>
        <begin position="1"/>
        <end position="21"/>
    </location>
</feature>
<feature type="region of interest" description="Disordered" evidence="1">
    <location>
        <begin position="44"/>
        <end position="67"/>
    </location>
</feature>
<dbReference type="SUPFAM" id="SSF63829">
    <property type="entry name" value="Calcium-dependent phosphotriesterase"/>
    <property type="match status" value="1"/>
</dbReference>
<gene>
    <name evidence="3" type="ORF">GCM10022215_11950</name>
</gene>
<comment type="caution">
    <text evidence="3">The sequence shown here is derived from an EMBL/GenBank/DDBJ whole genome shotgun (WGS) entry which is preliminary data.</text>
</comment>
<keyword evidence="4" id="KW-1185">Reference proteome</keyword>
<proteinExistence type="predicted"/>
<protein>
    <recommendedName>
        <fullName evidence="5">Secreted protein</fullName>
    </recommendedName>
</protein>
<accession>A0ABP7XF93</accession>
<evidence type="ECO:0000313" key="3">
    <source>
        <dbReference type="EMBL" id="GAA4114102.1"/>
    </source>
</evidence>
<organism evidence="3 4">
    <name type="scientific">Nocardioides fonticola</name>
    <dbReference type="NCBI Taxonomy" id="450363"/>
    <lineage>
        <taxon>Bacteria</taxon>
        <taxon>Bacillati</taxon>
        <taxon>Actinomycetota</taxon>
        <taxon>Actinomycetes</taxon>
        <taxon>Propionibacteriales</taxon>
        <taxon>Nocardioidaceae</taxon>
        <taxon>Nocardioides</taxon>
    </lineage>
</organism>
<keyword evidence="2" id="KW-0732">Signal</keyword>
<evidence type="ECO:0000256" key="1">
    <source>
        <dbReference type="SAM" id="MobiDB-lite"/>
    </source>
</evidence>
<feature type="chain" id="PRO_5047398083" description="Secreted protein" evidence="2">
    <location>
        <begin position="22"/>
        <end position="490"/>
    </location>
</feature>
<evidence type="ECO:0008006" key="5">
    <source>
        <dbReference type="Google" id="ProtNLM"/>
    </source>
</evidence>